<dbReference type="Pfam" id="PF04112">
    <property type="entry name" value="Mak10"/>
    <property type="match status" value="1"/>
</dbReference>
<keyword evidence="3" id="KW-0963">Cytoplasm</keyword>
<comment type="similarity">
    <text evidence="2">Belongs to the MAK10 family.</text>
</comment>
<feature type="region of interest" description="Disordered" evidence="4">
    <location>
        <begin position="662"/>
        <end position="681"/>
    </location>
</feature>
<dbReference type="STRING" id="1522189.A0A316WA63"/>
<evidence type="ECO:0000256" key="4">
    <source>
        <dbReference type="SAM" id="MobiDB-lite"/>
    </source>
</evidence>
<dbReference type="Proteomes" id="UP000245783">
    <property type="component" value="Unassembled WGS sequence"/>
</dbReference>
<evidence type="ECO:0000256" key="2">
    <source>
        <dbReference type="ARBA" id="ARBA00006289"/>
    </source>
</evidence>
<keyword evidence="8" id="KW-1185">Reference proteome</keyword>
<evidence type="ECO:0000313" key="7">
    <source>
        <dbReference type="EMBL" id="PWN45948.1"/>
    </source>
</evidence>
<sequence>MQGESAKSDATSRIRLPDFRDVTRKLSDACRSLDNETLVHSEGFALLDSMGAIEVMEPRMDSGIFPVPHALVAECDRPPLSLLGEDHTTPAFDVTAKLSAEEMCWVMDRLLACEVAWHRGAPLSQTIFTCLYMHHLPLARPISLAASLPTQASLLSRVLRPFLLGVLKSMHLVWDELVRDNVIDGEDYFGDKAGVHIAEEIPVGDVLDQLEEAIQWLDSGARGDKEGESAALSTTQLVALRHRLELRFLFLHSVALLACGNTVRRLDASWVLGRQATQLQHSNDALSALPTALDKLMGVNERLGPHREVSPVLQRLAYHKTGAYDAPSGKSRAAFDTNFARRLASGSGRRAGIPPPAPVELPAPVEIYTFFKESVAGLRAVHSMYREPSWRSWKNAMSEQALQFQSAPSTAFIRSTLYSLICSNNEASFGKQPLTFLFKDMVQSATGYSIDRIQSGIVDAGTVEAAPWAKEQESRTSDVLAILDSLEWFVARAAGQLSGVLGALAQNRSRGKRRLAKTYADWLPLSEEAAELGTKIRRALPADAAAFHPEALSAACQLVSLDMMLHITLSGFELELYAPQERAYAHWVTLNIATEQHDTLRSLKNDVSARRAARLADDCEILQRAELYLQQDLTTCERLQAASKGLFLHAIYMDRAGSVRPATKAKTLQPHHARVSRRSDNAEENAEALRFATFGMRFKWMNVHRHAVHGRNEALNVRMQQSEAQMTRLWDLYLSDEASWHRTELREVLKCAADQFEVATRKSAPESVDALPLSDAFRQSCEENLARCSSLLDDEAHLTKTQPAVKDLIWTPSQHPWIPTLHIRPS</sequence>
<evidence type="ECO:0000313" key="8">
    <source>
        <dbReference type="Proteomes" id="UP000245783"/>
    </source>
</evidence>
<dbReference type="PANTHER" id="PTHR21373:SF0">
    <property type="entry name" value="N-ALPHA-ACETYLTRANSFERASE 35, NATC AUXILIARY SUBUNIT"/>
    <property type="match status" value="1"/>
</dbReference>
<dbReference type="InterPro" id="IPR057982">
    <property type="entry name" value="TPR_NAA35"/>
</dbReference>
<dbReference type="PANTHER" id="PTHR21373">
    <property type="entry name" value="GLUCOSE REPRESSIBLE PROTEIN MAK10"/>
    <property type="match status" value="1"/>
</dbReference>
<dbReference type="InterPro" id="IPR057983">
    <property type="entry name" value="NAA35-like_N"/>
</dbReference>
<gene>
    <name evidence="7" type="ORF">IE81DRAFT_363769</name>
</gene>
<accession>A0A316WA63</accession>
<dbReference type="EMBL" id="KZ819353">
    <property type="protein sequence ID" value="PWN45948.1"/>
    <property type="molecule type" value="Genomic_DNA"/>
</dbReference>
<evidence type="ECO:0000259" key="5">
    <source>
        <dbReference type="Pfam" id="PF04112"/>
    </source>
</evidence>
<evidence type="ECO:0000259" key="6">
    <source>
        <dbReference type="Pfam" id="PF25789"/>
    </source>
</evidence>
<comment type="subcellular location">
    <subcellularLocation>
        <location evidence="1">Cytoplasm</location>
    </subcellularLocation>
</comment>
<feature type="domain" description="NAA35-like N-terminal" evidence="5">
    <location>
        <begin position="36"/>
        <end position="207"/>
    </location>
</feature>
<dbReference type="RefSeq" id="XP_025373108.1">
    <property type="nucleotide sequence ID" value="XM_025516808.1"/>
</dbReference>
<dbReference type="InterPro" id="IPR007244">
    <property type="entry name" value="Naa35_N"/>
</dbReference>
<dbReference type="GO" id="GO:0031417">
    <property type="term" value="C:NatC complex"/>
    <property type="evidence" value="ECO:0007669"/>
    <property type="project" value="InterPro"/>
</dbReference>
<dbReference type="Pfam" id="PF25789">
    <property type="entry name" value="TPR_NAA35"/>
    <property type="match status" value="1"/>
</dbReference>
<dbReference type="GeneID" id="37038678"/>
<dbReference type="AlphaFoldDB" id="A0A316WA63"/>
<dbReference type="OrthoDB" id="269405at2759"/>
<evidence type="ECO:0000256" key="3">
    <source>
        <dbReference type="ARBA" id="ARBA00022490"/>
    </source>
</evidence>
<organism evidence="7 8">
    <name type="scientific">Ceraceosorus guamensis</name>
    <dbReference type="NCBI Taxonomy" id="1522189"/>
    <lineage>
        <taxon>Eukaryota</taxon>
        <taxon>Fungi</taxon>
        <taxon>Dikarya</taxon>
        <taxon>Basidiomycota</taxon>
        <taxon>Ustilaginomycotina</taxon>
        <taxon>Exobasidiomycetes</taxon>
        <taxon>Ceraceosorales</taxon>
        <taxon>Ceraceosoraceae</taxon>
        <taxon>Ceraceosorus</taxon>
    </lineage>
</organism>
<proteinExistence type="inferred from homology"/>
<dbReference type="InParanoid" id="A0A316WA63"/>
<reference evidence="7 8" key="1">
    <citation type="journal article" date="2018" name="Mol. Biol. Evol.">
        <title>Broad Genomic Sampling Reveals a Smut Pathogenic Ancestry of the Fungal Clade Ustilaginomycotina.</title>
        <authorList>
            <person name="Kijpornyongpan T."/>
            <person name="Mondo S.J."/>
            <person name="Barry K."/>
            <person name="Sandor L."/>
            <person name="Lee J."/>
            <person name="Lipzen A."/>
            <person name="Pangilinan J."/>
            <person name="LaButti K."/>
            <person name="Hainaut M."/>
            <person name="Henrissat B."/>
            <person name="Grigoriev I.V."/>
            <person name="Spatafora J.W."/>
            <person name="Aime M.C."/>
        </authorList>
    </citation>
    <scope>NUCLEOTIDE SEQUENCE [LARGE SCALE GENOMIC DNA]</scope>
    <source>
        <strain evidence="7 8">MCA 4658</strain>
    </source>
</reference>
<evidence type="ECO:0000256" key="1">
    <source>
        <dbReference type="ARBA" id="ARBA00004496"/>
    </source>
</evidence>
<feature type="domain" description="NAA35-like TPR repeats" evidence="6">
    <location>
        <begin position="391"/>
        <end position="650"/>
    </location>
</feature>
<protein>
    <submittedName>
        <fullName evidence="7">Mak10-domain-containing protein</fullName>
    </submittedName>
</protein>
<name>A0A316WA63_9BASI</name>